<sequence length="448" mass="48082">MSAGGLGDTGGGRGDMSDNVDASGGGGQQGRVAEVLREARRVISARTHYEVLGVGAAATQEEVEEAYRRLTRLLHPDLYPDPAVKGMMDAVFLKVNEAHAVLSDPSKRAAYDESLRPPSASTSTSSPTSSSGTQASPDSSTAEGATGAADTTTSSSSSSSGGEAEGGGGVGGAEEVTYNGMFYDAWRDEEEAWRDAGRQGEEWGNWGVADSIPENLSDPVYIEGSAPRCPYCRKKGLIHYHVNRRGDGRMDYIKVRGFGVMLKKYPAALVAGVIITFLSLIPIYIFFLGLYEYASAVHFNFSAQLTGDPNLGWAFNQDTSEFFQGGVWADALLALPLGILVIAASNYVPTAKTLEYVQFPLYLATLFLAASIFKPIALNILMYHGSDLYGPMLYSIFGLVATAAFAGDDDRGDASAWFFVALFTLPEAVWFATWYLFPFHLNLQAFTG</sequence>
<feature type="region of interest" description="Disordered" evidence="1">
    <location>
        <begin position="1"/>
        <end position="30"/>
    </location>
</feature>
<evidence type="ECO:0000256" key="2">
    <source>
        <dbReference type="SAM" id="Phobius"/>
    </source>
</evidence>
<dbReference type="PRINTS" id="PR00625">
    <property type="entry name" value="JDOMAIN"/>
</dbReference>
<keyword evidence="2" id="KW-1133">Transmembrane helix</keyword>
<evidence type="ECO:0000313" key="5">
    <source>
        <dbReference type="Proteomes" id="UP000242015"/>
    </source>
</evidence>
<dbReference type="PROSITE" id="PS50076">
    <property type="entry name" value="DNAJ_2"/>
    <property type="match status" value="1"/>
</dbReference>
<evidence type="ECO:0000313" key="4">
    <source>
        <dbReference type="EMBL" id="PSO08262.1"/>
    </source>
</evidence>
<feature type="transmembrane region" description="Helical" evidence="2">
    <location>
        <begin position="327"/>
        <end position="349"/>
    </location>
</feature>
<proteinExistence type="predicted"/>
<feature type="domain" description="J" evidence="3">
    <location>
        <begin position="47"/>
        <end position="115"/>
    </location>
</feature>
<feature type="region of interest" description="Disordered" evidence="1">
    <location>
        <begin position="109"/>
        <end position="173"/>
    </location>
</feature>
<feature type="transmembrane region" description="Helical" evidence="2">
    <location>
        <begin position="265"/>
        <end position="291"/>
    </location>
</feature>
<organism evidence="4 5">
    <name type="scientific">Candidatus Marsarchaeota G2 archaeon BE_D</name>
    <dbReference type="NCBI Taxonomy" id="1978158"/>
    <lineage>
        <taxon>Archaea</taxon>
        <taxon>Candidatus Marsarchaeota</taxon>
        <taxon>Candidatus Marsarchaeota group 2</taxon>
    </lineage>
</organism>
<dbReference type="InterPro" id="IPR001623">
    <property type="entry name" value="DnaJ_domain"/>
</dbReference>
<dbReference type="PANTHER" id="PTHR44240:SF10">
    <property type="entry name" value="J DOMAIN-CONTAINING PROTEIN"/>
    <property type="match status" value="1"/>
</dbReference>
<protein>
    <recommendedName>
        <fullName evidence="3">J domain-containing protein</fullName>
    </recommendedName>
</protein>
<feature type="transmembrane region" description="Helical" evidence="2">
    <location>
        <begin position="388"/>
        <end position="407"/>
    </location>
</feature>
<accession>A0A2R6CBI1</accession>
<dbReference type="InterPro" id="IPR036869">
    <property type="entry name" value="J_dom_sf"/>
</dbReference>
<dbReference type="AlphaFoldDB" id="A0A2R6CBI1"/>
<dbReference type="Pfam" id="PF00226">
    <property type="entry name" value="DnaJ"/>
    <property type="match status" value="1"/>
</dbReference>
<keyword evidence="2" id="KW-0472">Membrane</keyword>
<dbReference type="Gene3D" id="1.10.287.110">
    <property type="entry name" value="DnaJ domain"/>
    <property type="match status" value="1"/>
</dbReference>
<dbReference type="SMART" id="SM00271">
    <property type="entry name" value="DnaJ"/>
    <property type="match status" value="1"/>
</dbReference>
<dbReference type="PANTHER" id="PTHR44240">
    <property type="entry name" value="DNAJ DOMAIN (PROKARYOTIC HEAT SHOCK PROTEIN)-RELATED"/>
    <property type="match status" value="1"/>
</dbReference>
<dbReference type="InterPro" id="IPR052276">
    <property type="entry name" value="Diphthamide-biosynth_chaperone"/>
</dbReference>
<dbReference type="CDD" id="cd06257">
    <property type="entry name" value="DnaJ"/>
    <property type="match status" value="1"/>
</dbReference>
<dbReference type="Proteomes" id="UP000242015">
    <property type="component" value="Unassembled WGS sequence"/>
</dbReference>
<feature type="compositionally biased region" description="Gly residues" evidence="1">
    <location>
        <begin position="1"/>
        <end position="14"/>
    </location>
</feature>
<dbReference type="EMBL" id="NEXF01000113">
    <property type="protein sequence ID" value="PSO08262.1"/>
    <property type="molecule type" value="Genomic_DNA"/>
</dbReference>
<keyword evidence="2" id="KW-0812">Transmembrane</keyword>
<feature type="compositionally biased region" description="Gly residues" evidence="1">
    <location>
        <begin position="163"/>
        <end position="172"/>
    </location>
</feature>
<reference evidence="4 5" key="1">
    <citation type="submission" date="2017-04" db="EMBL/GenBank/DDBJ databases">
        <title>Novel microbial lineages endemic to geothermal iron-oxide mats fill important gaps in the evolutionary history of Archaea.</title>
        <authorList>
            <person name="Jay Z.J."/>
            <person name="Beam J.P."/>
            <person name="Dlakic M."/>
            <person name="Rusch D.B."/>
            <person name="Kozubal M.A."/>
            <person name="Inskeep W.P."/>
        </authorList>
    </citation>
    <scope>NUCLEOTIDE SEQUENCE [LARGE SCALE GENOMIC DNA]</scope>
    <source>
        <strain evidence="4">BE_D</strain>
    </source>
</reference>
<feature type="transmembrane region" description="Helical" evidence="2">
    <location>
        <begin position="361"/>
        <end position="382"/>
    </location>
</feature>
<name>A0A2R6CBI1_9ARCH</name>
<gene>
    <name evidence="4" type="ORF">B9Q04_06470</name>
</gene>
<comment type="caution">
    <text evidence="4">The sequence shown here is derived from an EMBL/GenBank/DDBJ whole genome shotgun (WGS) entry which is preliminary data.</text>
</comment>
<feature type="compositionally biased region" description="Low complexity" evidence="1">
    <location>
        <begin position="117"/>
        <end position="162"/>
    </location>
</feature>
<feature type="transmembrane region" description="Helical" evidence="2">
    <location>
        <begin position="414"/>
        <end position="437"/>
    </location>
</feature>
<evidence type="ECO:0000256" key="1">
    <source>
        <dbReference type="SAM" id="MobiDB-lite"/>
    </source>
</evidence>
<dbReference type="SUPFAM" id="SSF46565">
    <property type="entry name" value="Chaperone J-domain"/>
    <property type="match status" value="1"/>
</dbReference>
<evidence type="ECO:0000259" key="3">
    <source>
        <dbReference type="PROSITE" id="PS50076"/>
    </source>
</evidence>